<proteinExistence type="predicted"/>
<reference evidence="1 2" key="1">
    <citation type="submission" date="2022-05" db="EMBL/GenBank/DDBJ databases">
        <authorList>
            <consortium name="Genoscope - CEA"/>
            <person name="William W."/>
        </authorList>
    </citation>
    <scope>NUCLEOTIDE SEQUENCE [LARGE SCALE GENOMIC DNA]</scope>
</reference>
<dbReference type="EMBL" id="CALNXK010000060">
    <property type="protein sequence ID" value="CAH3138071.1"/>
    <property type="molecule type" value="Genomic_DNA"/>
</dbReference>
<evidence type="ECO:0000313" key="1">
    <source>
        <dbReference type="EMBL" id="CAH3138071.1"/>
    </source>
</evidence>
<dbReference type="Proteomes" id="UP001159405">
    <property type="component" value="Unassembled WGS sequence"/>
</dbReference>
<name>A0ABN8P9I4_9CNID</name>
<sequence>MHIFFRKVPVQLSNRRELDALPGELLAFEASFENDCSKSMCWPRATVLHLTHGCKVMLEWNKSHDLKNGSLGIFTGEKGDVLLVAFDGGGIVEISRETWIKRNRNGNKIEVLPNFQLFWPMQSRAINRKLVLKMKMLMFNWSCWIFTTDSRGMNQVPQVPQMNVLTNAENTCWR</sequence>
<gene>
    <name evidence="1" type="ORF">PLOB_00039940</name>
</gene>
<comment type="caution">
    <text evidence="1">The sequence shown here is derived from an EMBL/GenBank/DDBJ whole genome shotgun (WGS) entry which is preliminary data.</text>
</comment>
<accession>A0ABN8P9I4</accession>
<protein>
    <submittedName>
        <fullName evidence="1">Uncharacterized protein</fullName>
    </submittedName>
</protein>
<evidence type="ECO:0000313" key="2">
    <source>
        <dbReference type="Proteomes" id="UP001159405"/>
    </source>
</evidence>
<keyword evidence="2" id="KW-1185">Reference proteome</keyword>
<organism evidence="1 2">
    <name type="scientific">Porites lobata</name>
    <dbReference type="NCBI Taxonomy" id="104759"/>
    <lineage>
        <taxon>Eukaryota</taxon>
        <taxon>Metazoa</taxon>
        <taxon>Cnidaria</taxon>
        <taxon>Anthozoa</taxon>
        <taxon>Hexacorallia</taxon>
        <taxon>Scleractinia</taxon>
        <taxon>Fungiina</taxon>
        <taxon>Poritidae</taxon>
        <taxon>Porites</taxon>
    </lineage>
</organism>